<dbReference type="FunCoup" id="A5E575">
    <property type="interactions" value="77"/>
</dbReference>
<dbReference type="PANTHER" id="PTHR13009">
    <property type="entry name" value="HEAT SHOCK PROTEIN 90 HSP90 CO-CHAPERONE AHA-1"/>
    <property type="match status" value="1"/>
</dbReference>
<dbReference type="InParanoid" id="A5E575"/>
<evidence type="ECO:0000313" key="3">
    <source>
        <dbReference type="EMBL" id="EDK46583.1"/>
    </source>
</evidence>
<dbReference type="GeneID" id="5230907"/>
<comment type="similarity">
    <text evidence="1">Belongs to the AHA1 family.</text>
</comment>
<accession>A5E575</accession>
<proteinExistence type="inferred from homology"/>
<dbReference type="GO" id="GO:0001671">
    <property type="term" value="F:ATPase activator activity"/>
    <property type="evidence" value="ECO:0007669"/>
    <property type="project" value="EnsemblFungi"/>
</dbReference>
<dbReference type="InterPro" id="IPR036338">
    <property type="entry name" value="Aha1"/>
</dbReference>
<dbReference type="SUPFAM" id="SSF103111">
    <property type="entry name" value="Activator of Hsp90 ATPase, Aha1"/>
    <property type="match status" value="1"/>
</dbReference>
<dbReference type="AlphaFoldDB" id="A5E575"/>
<protein>
    <recommendedName>
        <fullName evidence="2">Activator of Hsp90 ATPase AHSA1-like N-terminal domain-containing protein</fullName>
    </recommendedName>
</protein>
<dbReference type="Gene3D" id="3.15.10.20">
    <property type="entry name" value="Activator of Hsp90 ATPase Aha1, N-terminal domain"/>
    <property type="match status" value="1"/>
</dbReference>
<dbReference type="VEuPathDB" id="FungiDB:LELG_04764"/>
<organism evidence="3 4">
    <name type="scientific">Lodderomyces elongisporus (strain ATCC 11503 / CBS 2605 / JCM 1781 / NBRC 1676 / NRRL YB-4239)</name>
    <name type="common">Yeast</name>
    <name type="synonym">Saccharomyces elongisporus</name>
    <dbReference type="NCBI Taxonomy" id="379508"/>
    <lineage>
        <taxon>Eukaryota</taxon>
        <taxon>Fungi</taxon>
        <taxon>Dikarya</taxon>
        <taxon>Ascomycota</taxon>
        <taxon>Saccharomycotina</taxon>
        <taxon>Pichiomycetes</taxon>
        <taxon>Debaryomycetaceae</taxon>
        <taxon>Candida/Lodderomyces clade</taxon>
        <taxon>Lodderomyces</taxon>
    </lineage>
</organism>
<dbReference type="OMA" id="EFMHDED"/>
<feature type="non-terminal residue" evidence="3">
    <location>
        <position position="154"/>
    </location>
</feature>
<dbReference type="GO" id="GO:0005829">
    <property type="term" value="C:cytosol"/>
    <property type="evidence" value="ECO:0007669"/>
    <property type="project" value="TreeGrafter"/>
</dbReference>
<evidence type="ECO:0000256" key="1">
    <source>
        <dbReference type="ARBA" id="ARBA00006817"/>
    </source>
</evidence>
<dbReference type="GO" id="GO:0051087">
    <property type="term" value="F:protein-folding chaperone binding"/>
    <property type="evidence" value="ECO:0007669"/>
    <property type="project" value="EnsemblFungi"/>
</dbReference>
<dbReference type="KEGG" id="lel:PVL30_005498"/>
<feature type="domain" description="Activator of Hsp90 ATPase AHSA1-like N-terminal" evidence="2">
    <location>
        <begin position="13"/>
        <end position="147"/>
    </location>
</feature>
<dbReference type="STRING" id="379508.A5E575"/>
<keyword evidence="4" id="KW-1185">Reference proteome</keyword>
<evidence type="ECO:0000313" key="4">
    <source>
        <dbReference type="Proteomes" id="UP000001996"/>
    </source>
</evidence>
<gene>
    <name evidence="3" type="ORF">LELG_04764</name>
</gene>
<sequence length="154" mass="17748">MVVHNPNNWHWVDKNCLPWSKEYFTANVKNTTFENDEYKFVITEIDSVTGDCDVTQRKGKVLCIYDMRLQFSVSSLDKNLKDEENSEGKSSKATITLPEFVHDQDEDEYEFEVNAAEHAAQIKKHLLPQLKAKLMKFQSDLLEAHAKDVQHASG</sequence>
<dbReference type="PANTHER" id="PTHR13009:SF15">
    <property type="entry name" value="HSP90 CO-CHAPERONE HCH1"/>
    <property type="match status" value="1"/>
</dbReference>
<dbReference type="eggNOG" id="KOG2936">
    <property type="taxonomic scope" value="Eukaryota"/>
</dbReference>
<dbReference type="GO" id="GO:0006457">
    <property type="term" value="P:protein folding"/>
    <property type="evidence" value="ECO:0007669"/>
    <property type="project" value="EnsemblFungi"/>
</dbReference>
<evidence type="ECO:0000259" key="2">
    <source>
        <dbReference type="SMART" id="SM01000"/>
    </source>
</evidence>
<dbReference type="InterPro" id="IPR015310">
    <property type="entry name" value="AHSA1-like_N"/>
</dbReference>
<dbReference type="Pfam" id="PF09229">
    <property type="entry name" value="Aha1_N"/>
    <property type="match status" value="1"/>
</dbReference>
<dbReference type="Proteomes" id="UP000001996">
    <property type="component" value="Unassembled WGS sequence"/>
</dbReference>
<reference evidence="3 4" key="1">
    <citation type="journal article" date="2009" name="Nature">
        <title>Evolution of pathogenicity and sexual reproduction in eight Candida genomes.</title>
        <authorList>
            <person name="Butler G."/>
            <person name="Rasmussen M.D."/>
            <person name="Lin M.F."/>
            <person name="Santos M.A."/>
            <person name="Sakthikumar S."/>
            <person name="Munro C.A."/>
            <person name="Rheinbay E."/>
            <person name="Grabherr M."/>
            <person name="Forche A."/>
            <person name="Reedy J.L."/>
            <person name="Agrafioti I."/>
            <person name="Arnaud M.B."/>
            <person name="Bates S."/>
            <person name="Brown A.J."/>
            <person name="Brunke S."/>
            <person name="Costanzo M.C."/>
            <person name="Fitzpatrick D.A."/>
            <person name="de Groot P.W."/>
            <person name="Harris D."/>
            <person name="Hoyer L.L."/>
            <person name="Hube B."/>
            <person name="Klis F.M."/>
            <person name="Kodira C."/>
            <person name="Lennard N."/>
            <person name="Logue M.E."/>
            <person name="Martin R."/>
            <person name="Neiman A.M."/>
            <person name="Nikolaou E."/>
            <person name="Quail M.A."/>
            <person name="Quinn J."/>
            <person name="Santos M.C."/>
            <person name="Schmitzberger F.F."/>
            <person name="Sherlock G."/>
            <person name="Shah P."/>
            <person name="Silverstein K.A."/>
            <person name="Skrzypek M.S."/>
            <person name="Soll D."/>
            <person name="Staggs R."/>
            <person name="Stansfield I."/>
            <person name="Stumpf M.P."/>
            <person name="Sudbery P.E."/>
            <person name="Srikantha T."/>
            <person name="Zeng Q."/>
            <person name="Berman J."/>
            <person name="Berriman M."/>
            <person name="Heitman J."/>
            <person name="Gow N.A."/>
            <person name="Lorenz M.C."/>
            <person name="Birren B.W."/>
            <person name="Kellis M."/>
            <person name="Cuomo C.A."/>
        </authorList>
    </citation>
    <scope>NUCLEOTIDE SEQUENCE [LARGE SCALE GENOMIC DNA]</scope>
    <source>
        <strain evidence="4">ATCC 11503 / BCRC 21390 / CBS 2605 / JCM 1781 / NBRC 1676 / NRRL YB-4239</strain>
    </source>
</reference>
<dbReference type="OrthoDB" id="567237at2759"/>
<dbReference type="HOGENOM" id="CLU_132818_0_0_1"/>
<name>A5E575_LODEL</name>
<dbReference type="SMART" id="SM01000">
    <property type="entry name" value="Aha1_N"/>
    <property type="match status" value="1"/>
</dbReference>
<dbReference type="EMBL" id="CH981530">
    <property type="protein sequence ID" value="EDK46583.1"/>
    <property type="molecule type" value="Genomic_DNA"/>
</dbReference>